<keyword evidence="10 13" id="KW-0472">Membrane</keyword>
<evidence type="ECO:0000313" key="19">
    <source>
        <dbReference type="WBParaSite" id="SMUV_0000929001-mRNA-1"/>
    </source>
</evidence>
<feature type="domain" description="Potassium channel" evidence="17">
    <location>
        <begin position="111"/>
        <end position="167"/>
    </location>
</feature>
<dbReference type="InterPro" id="IPR003092">
    <property type="entry name" value="2pore_dom_K_chnl_TASK"/>
</dbReference>
<evidence type="ECO:0000256" key="15">
    <source>
        <dbReference type="RuleBase" id="RU003857"/>
    </source>
</evidence>
<evidence type="ECO:0000256" key="6">
    <source>
        <dbReference type="ARBA" id="ARBA00022826"/>
    </source>
</evidence>
<feature type="domain" description="Potassium channel" evidence="17">
    <location>
        <begin position="203"/>
        <end position="279"/>
    </location>
</feature>
<keyword evidence="7 13" id="KW-0630">Potassium</keyword>
<comment type="subcellular location">
    <subcellularLocation>
        <location evidence="1">Membrane</location>
        <topology evidence="1">Multi-pass membrane protein</topology>
    </subcellularLocation>
</comment>
<dbReference type="PANTHER" id="PTHR11003:SF249">
    <property type="entry name" value="TWO PORE POTASSIUM CHANNEL PROTEIN SUP-9"/>
    <property type="match status" value="1"/>
</dbReference>
<evidence type="ECO:0000256" key="7">
    <source>
        <dbReference type="ARBA" id="ARBA00022958"/>
    </source>
</evidence>
<evidence type="ECO:0000256" key="1">
    <source>
        <dbReference type="ARBA" id="ARBA00004141"/>
    </source>
</evidence>
<evidence type="ECO:0000256" key="12">
    <source>
        <dbReference type="ARBA" id="ARBA00023303"/>
    </source>
</evidence>
<dbReference type="Proteomes" id="UP000046393">
    <property type="component" value="Unplaced"/>
</dbReference>
<dbReference type="PRINTS" id="PR01586">
    <property type="entry name" value="TWIKCHANNEL"/>
</dbReference>
<evidence type="ECO:0000256" key="2">
    <source>
        <dbReference type="ARBA" id="ARBA00006666"/>
    </source>
</evidence>
<dbReference type="Gene3D" id="1.10.287.70">
    <property type="match status" value="1"/>
</dbReference>
<feature type="transmembrane region" description="Helical" evidence="16">
    <location>
        <begin position="255"/>
        <end position="281"/>
    </location>
</feature>
<dbReference type="GO" id="GO:0022841">
    <property type="term" value="F:potassium ion leak channel activity"/>
    <property type="evidence" value="ECO:0007669"/>
    <property type="project" value="TreeGrafter"/>
</dbReference>
<dbReference type="AlphaFoldDB" id="A0A0N5AWJ0"/>
<dbReference type="WBParaSite" id="SMUV_0000929001-mRNA-1">
    <property type="protein sequence ID" value="SMUV_0000929001-mRNA-1"/>
    <property type="gene ID" value="SMUV_0000929001"/>
</dbReference>
<dbReference type="STRING" id="451379.A0A0N5AWJ0"/>
<dbReference type="GO" id="GO:0015271">
    <property type="term" value="F:outward rectifier potassium channel activity"/>
    <property type="evidence" value="ECO:0007669"/>
    <property type="project" value="TreeGrafter"/>
</dbReference>
<feature type="transmembrane region" description="Helical" evidence="16">
    <location>
        <begin position="30"/>
        <end position="51"/>
    </location>
</feature>
<evidence type="ECO:0000256" key="10">
    <source>
        <dbReference type="ARBA" id="ARBA00023136"/>
    </source>
</evidence>
<evidence type="ECO:0000256" key="11">
    <source>
        <dbReference type="ARBA" id="ARBA00023180"/>
    </source>
</evidence>
<keyword evidence="6 13" id="KW-0631">Potassium channel</keyword>
<keyword evidence="3 13" id="KW-0813">Transport</keyword>
<dbReference type="InterPro" id="IPR013099">
    <property type="entry name" value="K_chnl_dom"/>
</dbReference>
<dbReference type="PRINTS" id="PR01333">
    <property type="entry name" value="2POREKCHANEL"/>
</dbReference>
<accession>A0A0N5AWJ0</accession>
<dbReference type="PIRSF" id="PIRSF038061">
    <property type="entry name" value="K_channel_subfamily_K_type"/>
    <property type="match status" value="1"/>
</dbReference>
<evidence type="ECO:0000256" key="3">
    <source>
        <dbReference type="ARBA" id="ARBA00022448"/>
    </source>
</evidence>
<keyword evidence="9 13" id="KW-0406">Ion transport</keyword>
<feature type="transmembrane region" description="Helical" evidence="16">
    <location>
        <begin position="110"/>
        <end position="130"/>
    </location>
</feature>
<evidence type="ECO:0000256" key="16">
    <source>
        <dbReference type="SAM" id="Phobius"/>
    </source>
</evidence>
<evidence type="ECO:0000256" key="8">
    <source>
        <dbReference type="ARBA" id="ARBA00022989"/>
    </source>
</evidence>
<keyword evidence="8 16" id="KW-1133">Transmembrane helix</keyword>
<evidence type="ECO:0000256" key="13">
    <source>
        <dbReference type="PIRNR" id="PIRNR038061"/>
    </source>
</evidence>
<dbReference type="Pfam" id="PF07885">
    <property type="entry name" value="Ion_trans_2"/>
    <property type="match status" value="2"/>
</dbReference>
<feature type="glycosylation site" description="N-linked (GlcNAc...) asparagine" evidence="14">
    <location>
        <position position="105"/>
    </location>
</feature>
<keyword evidence="18" id="KW-1185">Reference proteome</keyword>
<keyword evidence="5 15" id="KW-0812">Transmembrane</keyword>
<keyword evidence="11" id="KW-0325">Glycoprotein</keyword>
<dbReference type="InterPro" id="IPR003280">
    <property type="entry name" value="2pore_dom_K_chnl"/>
</dbReference>
<dbReference type="PANTHER" id="PTHR11003">
    <property type="entry name" value="POTASSIUM CHANNEL, SUBFAMILY K"/>
    <property type="match status" value="1"/>
</dbReference>
<dbReference type="GO" id="GO:0005886">
    <property type="term" value="C:plasma membrane"/>
    <property type="evidence" value="ECO:0007669"/>
    <property type="project" value="TreeGrafter"/>
</dbReference>
<keyword evidence="12 15" id="KW-0407">Ion channel</keyword>
<protein>
    <recommendedName>
        <fullName evidence="13">Two pore potassium channel protein sup-9</fullName>
    </recommendedName>
</protein>
<name>A0A0N5AWJ0_9BILA</name>
<evidence type="ECO:0000256" key="14">
    <source>
        <dbReference type="PIRSR" id="PIRSR038061-1"/>
    </source>
</evidence>
<dbReference type="SUPFAM" id="SSF81324">
    <property type="entry name" value="Voltage-gated potassium channels"/>
    <property type="match status" value="2"/>
</dbReference>
<keyword evidence="4 13" id="KW-0633">Potassium transport</keyword>
<feature type="transmembrane region" description="Helical" evidence="16">
    <location>
        <begin position="226"/>
        <end position="243"/>
    </location>
</feature>
<evidence type="ECO:0000256" key="9">
    <source>
        <dbReference type="ARBA" id="ARBA00023065"/>
    </source>
</evidence>
<feature type="transmembrane region" description="Helical" evidence="16">
    <location>
        <begin position="142"/>
        <end position="164"/>
    </location>
</feature>
<evidence type="ECO:0000256" key="5">
    <source>
        <dbReference type="ARBA" id="ARBA00022692"/>
    </source>
</evidence>
<proteinExistence type="inferred from homology"/>
<evidence type="ECO:0000256" key="4">
    <source>
        <dbReference type="ARBA" id="ARBA00022538"/>
    </source>
</evidence>
<organism evidence="18 19">
    <name type="scientific">Syphacia muris</name>
    <dbReference type="NCBI Taxonomy" id="451379"/>
    <lineage>
        <taxon>Eukaryota</taxon>
        <taxon>Metazoa</taxon>
        <taxon>Ecdysozoa</taxon>
        <taxon>Nematoda</taxon>
        <taxon>Chromadorea</taxon>
        <taxon>Rhabditida</taxon>
        <taxon>Spirurina</taxon>
        <taxon>Oxyuridomorpha</taxon>
        <taxon>Oxyuroidea</taxon>
        <taxon>Oxyuridae</taxon>
        <taxon>Syphacia</taxon>
    </lineage>
</organism>
<evidence type="ECO:0000313" key="18">
    <source>
        <dbReference type="Proteomes" id="UP000046393"/>
    </source>
</evidence>
<sequence length="343" mass="39753">MGLEMFQLHNKIADRLNAPSWQIRETNLRLAVGIGIMFFYLLIGAIVFVQIEGPAEVTDFANYNLLRDYWDKRLNNASQLSEAEIDEMFADIRNMALKGVWREKNVTSDYSWTFGQAFFFSGALISTVGYGRVSPRTKQGKFFTIIYCIVGIPLTLALLSSVVVRLRQPSIWLREKLNQRFGHLFRDTQIQIFHLILVSSLLLIFVFIIPSYIFEHIEKDWEFLDAFYYCFVSLTTIGLGEYVPGDKQDQSFRGLYKFLVTVYLLVGLCCMMLFLATFYSVKQLNLTRFFLIRDGSEYTDPTDDQKLTIVNQNYDTVGYSRQFDDDSPETSGFYQRSIADRLP</sequence>
<dbReference type="InterPro" id="IPR005408">
    <property type="entry name" value="2pore_dom_K_chnl_TWIK"/>
</dbReference>
<evidence type="ECO:0000259" key="17">
    <source>
        <dbReference type="Pfam" id="PF07885"/>
    </source>
</evidence>
<comment type="similarity">
    <text evidence="2 15">Belongs to the two pore domain potassium channel (TC 1.A.1.8) family.</text>
</comment>
<reference evidence="19" key="1">
    <citation type="submission" date="2017-02" db="UniProtKB">
        <authorList>
            <consortium name="WormBaseParasite"/>
        </authorList>
    </citation>
    <scope>IDENTIFICATION</scope>
</reference>
<dbReference type="GO" id="GO:0030322">
    <property type="term" value="P:stabilization of membrane potential"/>
    <property type="evidence" value="ECO:0007669"/>
    <property type="project" value="TreeGrafter"/>
</dbReference>
<feature type="transmembrane region" description="Helical" evidence="16">
    <location>
        <begin position="192"/>
        <end position="214"/>
    </location>
</feature>